<organism evidence="2 3">
    <name type="scientific">Dyella choica</name>
    <dbReference type="NCBI Taxonomy" id="1927959"/>
    <lineage>
        <taxon>Bacteria</taxon>
        <taxon>Pseudomonadati</taxon>
        <taxon>Pseudomonadota</taxon>
        <taxon>Gammaproteobacteria</taxon>
        <taxon>Lysobacterales</taxon>
        <taxon>Rhodanobacteraceae</taxon>
        <taxon>Dyella</taxon>
    </lineage>
</organism>
<protein>
    <recommendedName>
        <fullName evidence="4">Transmembrane protein</fullName>
    </recommendedName>
</protein>
<reference evidence="2 3" key="1">
    <citation type="submission" date="2018-12" db="EMBL/GenBank/DDBJ databases">
        <title>Dyella dinghuensis sp. nov. DHOA06 and Dyella choica sp. nov. 4M-K27, isolated from forest soil.</title>
        <authorList>
            <person name="Qiu L.-H."/>
            <person name="Gao Z.-H."/>
        </authorList>
    </citation>
    <scope>NUCLEOTIDE SEQUENCE [LARGE SCALE GENOMIC DNA]</scope>
    <source>
        <strain evidence="2 3">4M-K27</strain>
    </source>
</reference>
<keyword evidence="3" id="KW-1185">Reference proteome</keyword>
<comment type="caution">
    <text evidence="2">The sequence shown here is derived from an EMBL/GenBank/DDBJ whole genome shotgun (WGS) entry which is preliminary data.</text>
</comment>
<evidence type="ECO:0000313" key="3">
    <source>
        <dbReference type="Proteomes" id="UP000274358"/>
    </source>
</evidence>
<evidence type="ECO:0000313" key="2">
    <source>
        <dbReference type="EMBL" id="RUL77490.1"/>
    </source>
</evidence>
<dbReference type="EMBL" id="RYYV01000004">
    <property type="protein sequence ID" value="RUL77490.1"/>
    <property type="molecule type" value="Genomic_DNA"/>
</dbReference>
<sequence>MDTLHKLLGVWFILIVCTAYLPSASAKVNLPFTDLTIPGDSVRWACMLAIFLIGLIGHAIVTMLRRLSVSIAETEKPIAIFTYPSIATLGRSGDRFLLGIGLAFVQYMVAAQAFPHWQYLGGHIWLGVAFGFSLPMYFLGLALANWQRLAIEEIEAKPFTTTSQLAENGSDQ</sequence>
<feature type="transmembrane region" description="Helical" evidence="1">
    <location>
        <begin position="42"/>
        <end position="61"/>
    </location>
</feature>
<keyword evidence="1" id="KW-1133">Transmembrane helix</keyword>
<accession>A0A3S0SAZ6</accession>
<proteinExistence type="predicted"/>
<feature type="transmembrane region" description="Helical" evidence="1">
    <location>
        <begin position="123"/>
        <end position="144"/>
    </location>
</feature>
<feature type="transmembrane region" description="Helical" evidence="1">
    <location>
        <begin position="96"/>
        <end position="117"/>
    </location>
</feature>
<name>A0A3S0SAZ6_9GAMM</name>
<evidence type="ECO:0008006" key="4">
    <source>
        <dbReference type="Google" id="ProtNLM"/>
    </source>
</evidence>
<gene>
    <name evidence="2" type="ORF">EKH80_06255</name>
</gene>
<dbReference type="Proteomes" id="UP000274358">
    <property type="component" value="Unassembled WGS sequence"/>
</dbReference>
<dbReference type="AlphaFoldDB" id="A0A3S0SAZ6"/>
<keyword evidence="1" id="KW-0472">Membrane</keyword>
<keyword evidence="1" id="KW-0812">Transmembrane</keyword>
<evidence type="ECO:0000256" key="1">
    <source>
        <dbReference type="SAM" id="Phobius"/>
    </source>
</evidence>